<keyword evidence="3" id="KW-1003">Cell membrane</keyword>
<comment type="similarity">
    <text evidence="1">Belongs to the ABC transporter superfamily.</text>
</comment>
<dbReference type="InterPro" id="IPR027417">
    <property type="entry name" value="P-loop_NTPase"/>
</dbReference>
<keyword evidence="4" id="KW-0997">Cell inner membrane</keyword>
<dbReference type="SUPFAM" id="SSF52540">
    <property type="entry name" value="P-loop containing nucleoside triphosphate hydrolases"/>
    <property type="match status" value="1"/>
</dbReference>
<keyword evidence="8" id="KW-0472">Membrane</keyword>
<evidence type="ECO:0000259" key="9">
    <source>
        <dbReference type="PROSITE" id="PS50893"/>
    </source>
</evidence>
<evidence type="ECO:0000256" key="3">
    <source>
        <dbReference type="ARBA" id="ARBA00022475"/>
    </source>
</evidence>
<dbReference type="PANTHER" id="PTHR42781:SF1">
    <property type="entry name" value="THIAMINE IMPORT ATP-BINDING PROTEIN THIQ"/>
    <property type="match status" value="1"/>
</dbReference>
<gene>
    <name evidence="10" type="ORF">SAMN05892877_11191</name>
</gene>
<dbReference type="PANTHER" id="PTHR42781">
    <property type="entry name" value="SPERMIDINE/PUTRESCINE IMPORT ATP-BINDING PROTEIN POTA"/>
    <property type="match status" value="1"/>
</dbReference>
<dbReference type="GO" id="GO:0016887">
    <property type="term" value="F:ATP hydrolysis activity"/>
    <property type="evidence" value="ECO:0007669"/>
    <property type="project" value="InterPro"/>
</dbReference>
<dbReference type="InterPro" id="IPR017871">
    <property type="entry name" value="ABC_transporter-like_CS"/>
</dbReference>
<dbReference type="InterPro" id="IPR050093">
    <property type="entry name" value="ABC_SmlMolc_Importer"/>
</dbReference>
<dbReference type="Proteomes" id="UP000219167">
    <property type="component" value="Unassembled WGS sequence"/>
</dbReference>
<reference evidence="10 11" key="1">
    <citation type="submission" date="2017-08" db="EMBL/GenBank/DDBJ databases">
        <authorList>
            <person name="de Groot N.N."/>
        </authorList>
    </citation>
    <scope>NUCLEOTIDE SEQUENCE [LARGE SCALE GENOMIC DNA]</scope>
    <source>
        <strain evidence="10 11">JC85</strain>
    </source>
</reference>
<evidence type="ECO:0000256" key="4">
    <source>
        <dbReference type="ARBA" id="ARBA00022519"/>
    </source>
</evidence>
<evidence type="ECO:0000256" key="1">
    <source>
        <dbReference type="ARBA" id="ARBA00005417"/>
    </source>
</evidence>
<evidence type="ECO:0000256" key="8">
    <source>
        <dbReference type="ARBA" id="ARBA00023136"/>
    </source>
</evidence>
<evidence type="ECO:0000313" key="11">
    <source>
        <dbReference type="Proteomes" id="UP000219167"/>
    </source>
</evidence>
<keyword evidence="11" id="KW-1185">Reference proteome</keyword>
<dbReference type="SMART" id="SM00382">
    <property type="entry name" value="AAA"/>
    <property type="match status" value="1"/>
</dbReference>
<dbReference type="Gene3D" id="3.40.50.300">
    <property type="entry name" value="P-loop containing nucleotide triphosphate hydrolases"/>
    <property type="match status" value="1"/>
</dbReference>
<dbReference type="EMBL" id="OBQD01000011">
    <property type="protein sequence ID" value="SOC43404.1"/>
    <property type="molecule type" value="Genomic_DNA"/>
</dbReference>
<keyword evidence="6 10" id="KW-0067">ATP-binding</keyword>
<feature type="domain" description="ABC transporter" evidence="9">
    <location>
        <begin position="11"/>
        <end position="242"/>
    </location>
</feature>
<keyword evidence="7" id="KW-1278">Translocase</keyword>
<dbReference type="InterPro" id="IPR003593">
    <property type="entry name" value="AAA+_ATPase"/>
</dbReference>
<evidence type="ECO:0000256" key="5">
    <source>
        <dbReference type="ARBA" id="ARBA00022741"/>
    </source>
</evidence>
<accession>A0A285UND1</accession>
<evidence type="ECO:0000256" key="6">
    <source>
        <dbReference type="ARBA" id="ARBA00022840"/>
    </source>
</evidence>
<sequence>MPEPSSPKPDIPAIRLAAATVSFKDKNLVFDCTVPQGASVAVTGPSGAGKSTLFNVIAGFQPIRSGSVEVFGKDMGDRDPAERPVSIVFQENNLFAHLTVEQNVGLGIDPSLRLDAGGRGRVDEALSRVGLGGFGQRKPAQLSGGERQRVALARALVRRRPILLLDEPFAALDPAMRADMAALLAQLRAETNSTLLFITHQLDDVQRLADRAMFIDRGSIALVAPLETFLAHRRLPALNDFLGIDR</sequence>
<keyword evidence="2" id="KW-0813">Transport</keyword>
<evidence type="ECO:0000256" key="7">
    <source>
        <dbReference type="ARBA" id="ARBA00022967"/>
    </source>
</evidence>
<protein>
    <submittedName>
        <fullName evidence="10">Thiamine transport system ATP-binding protein</fullName>
    </submittedName>
</protein>
<dbReference type="PROSITE" id="PS50893">
    <property type="entry name" value="ABC_TRANSPORTER_2"/>
    <property type="match status" value="1"/>
</dbReference>
<dbReference type="AlphaFoldDB" id="A0A285UND1"/>
<dbReference type="PROSITE" id="PS00211">
    <property type="entry name" value="ABC_TRANSPORTER_1"/>
    <property type="match status" value="1"/>
</dbReference>
<dbReference type="InterPro" id="IPR003439">
    <property type="entry name" value="ABC_transporter-like_ATP-bd"/>
</dbReference>
<keyword evidence="5" id="KW-0547">Nucleotide-binding</keyword>
<dbReference type="OrthoDB" id="9802264at2"/>
<dbReference type="GO" id="GO:0005524">
    <property type="term" value="F:ATP binding"/>
    <property type="evidence" value="ECO:0007669"/>
    <property type="project" value="UniProtKB-KW"/>
</dbReference>
<dbReference type="Pfam" id="PF00005">
    <property type="entry name" value="ABC_tran"/>
    <property type="match status" value="1"/>
</dbReference>
<dbReference type="RefSeq" id="WP_097141204.1">
    <property type="nucleotide sequence ID" value="NZ_OBQD01000011.1"/>
</dbReference>
<evidence type="ECO:0000313" key="10">
    <source>
        <dbReference type="EMBL" id="SOC43404.1"/>
    </source>
</evidence>
<organism evidence="10 11">
    <name type="scientific">Rhizobium subbaraonis</name>
    <dbReference type="NCBI Taxonomy" id="908946"/>
    <lineage>
        <taxon>Bacteria</taxon>
        <taxon>Pseudomonadati</taxon>
        <taxon>Pseudomonadota</taxon>
        <taxon>Alphaproteobacteria</taxon>
        <taxon>Hyphomicrobiales</taxon>
        <taxon>Rhizobiaceae</taxon>
        <taxon>Rhizobium/Agrobacterium group</taxon>
        <taxon>Rhizobium</taxon>
    </lineage>
</organism>
<proteinExistence type="inferred from homology"/>
<evidence type="ECO:0000256" key="2">
    <source>
        <dbReference type="ARBA" id="ARBA00022448"/>
    </source>
</evidence>
<name>A0A285UND1_9HYPH</name>